<evidence type="ECO:0000313" key="3">
    <source>
        <dbReference type="Proteomes" id="UP001501676"/>
    </source>
</evidence>
<dbReference type="InterPro" id="IPR032710">
    <property type="entry name" value="NTF2-like_dom_sf"/>
</dbReference>
<dbReference type="SUPFAM" id="SSF54427">
    <property type="entry name" value="NTF2-like"/>
    <property type="match status" value="1"/>
</dbReference>
<gene>
    <name evidence="2" type="ORF">GCM10020369_35130</name>
</gene>
<name>A0ABP6SZS3_9ACTN</name>
<sequence>MNCHFIDIRSDRRNTALVTTENKILVQQALAGLIETHDADALAPFLSDGFVHHRPDSTTSTKTEWLAAVRAALVPLADMQVEVLQLLADGDHVVVHSRRWLPGPGPEITVVDIWRVEDGLIAEGWEIIEPVAQAAANLVWWNSAQQHVS</sequence>
<dbReference type="InterPro" id="IPR037401">
    <property type="entry name" value="SnoaL-like"/>
</dbReference>
<feature type="domain" description="SnoaL-like" evidence="1">
    <location>
        <begin position="28"/>
        <end position="123"/>
    </location>
</feature>
<reference evidence="3" key="1">
    <citation type="journal article" date="2019" name="Int. J. Syst. Evol. Microbiol.">
        <title>The Global Catalogue of Microorganisms (GCM) 10K type strain sequencing project: providing services to taxonomists for standard genome sequencing and annotation.</title>
        <authorList>
            <consortium name="The Broad Institute Genomics Platform"/>
            <consortium name="The Broad Institute Genome Sequencing Center for Infectious Disease"/>
            <person name="Wu L."/>
            <person name="Ma J."/>
        </authorList>
    </citation>
    <scope>NUCLEOTIDE SEQUENCE [LARGE SCALE GENOMIC DNA]</scope>
    <source>
        <strain evidence="3">JCM 9458</strain>
    </source>
</reference>
<dbReference type="EMBL" id="BAAAYN010000023">
    <property type="protein sequence ID" value="GAA3388543.1"/>
    <property type="molecule type" value="Genomic_DNA"/>
</dbReference>
<accession>A0ABP6SZS3</accession>
<protein>
    <submittedName>
        <fullName evidence="2">Nuclear transport factor 2 family protein</fullName>
    </submittedName>
</protein>
<dbReference type="Proteomes" id="UP001501676">
    <property type="component" value="Unassembled WGS sequence"/>
</dbReference>
<comment type="caution">
    <text evidence="2">The sequence shown here is derived from an EMBL/GenBank/DDBJ whole genome shotgun (WGS) entry which is preliminary data.</text>
</comment>
<evidence type="ECO:0000259" key="1">
    <source>
        <dbReference type="Pfam" id="PF12680"/>
    </source>
</evidence>
<proteinExistence type="predicted"/>
<dbReference type="Gene3D" id="3.10.450.50">
    <property type="match status" value="1"/>
</dbReference>
<dbReference type="Pfam" id="PF12680">
    <property type="entry name" value="SnoaL_2"/>
    <property type="match status" value="1"/>
</dbReference>
<keyword evidence="3" id="KW-1185">Reference proteome</keyword>
<organism evidence="2 3">
    <name type="scientific">Cryptosporangium minutisporangium</name>
    <dbReference type="NCBI Taxonomy" id="113569"/>
    <lineage>
        <taxon>Bacteria</taxon>
        <taxon>Bacillati</taxon>
        <taxon>Actinomycetota</taxon>
        <taxon>Actinomycetes</taxon>
        <taxon>Cryptosporangiales</taxon>
        <taxon>Cryptosporangiaceae</taxon>
        <taxon>Cryptosporangium</taxon>
    </lineage>
</organism>
<evidence type="ECO:0000313" key="2">
    <source>
        <dbReference type="EMBL" id="GAA3388543.1"/>
    </source>
</evidence>